<protein>
    <submittedName>
        <fullName evidence="2">Uncharacterized protein</fullName>
    </submittedName>
</protein>
<accession>A0ABD1XMI3</accession>
<name>A0ABD1XMI3_9MARC</name>
<dbReference type="EMBL" id="JBHFFA010000008">
    <property type="protein sequence ID" value="KAL2609131.1"/>
    <property type="molecule type" value="Genomic_DNA"/>
</dbReference>
<evidence type="ECO:0000256" key="1">
    <source>
        <dbReference type="SAM" id="MobiDB-lite"/>
    </source>
</evidence>
<keyword evidence="3" id="KW-1185">Reference proteome</keyword>
<dbReference type="Proteomes" id="UP001605036">
    <property type="component" value="Unassembled WGS sequence"/>
</dbReference>
<feature type="region of interest" description="Disordered" evidence="1">
    <location>
        <begin position="1"/>
        <end position="37"/>
    </location>
</feature>
<evidence type="ECO:0000313" key="3">
    <source>
        <dbReference type="Proteomes" id="UP001605036"/>
    </source>
</evidence>
<evidence type="ECO:0000313" key="2">
    <source>
        <dbReference type="EMBL" id="KAL2609131.1"/>
    </source>
</evidence>
<gene>
    <name evidence="2" type="ORF">R1flu_027704</name>
</gene>
<organism evidence="2 3">
    <name type="scientific">Riccia fluitans</name>
    <dbReference type="NCBI Taxonomy" id="41844"/>
    <lineage>
        <taxon>Eukaryota</taxon>
        <taxon>Viridiplantae</taxon>
        <taxon>Streptophyta</taxon>
        <taxon>Embryophyta</taxon>
        <taxon>Marchantiophyta</taxon>
        <taxon>Marchantiopsida</taxon>
        <taxon>Marchantiidae</taxon>
        <taxon>Marchantiales</taxon>
        <taxon>Ricciaceae</taxon>
        <taxon>Riccia</taxon>
    </lineage>
</organism>
<dbReference type="AlphaFoldDB" id="A0ABD1XMI3"/>
<proteinExistence type="predicted"/>
<reference evidence="2 3" key="1">
    <citation type="submission" date="2024-09" db="EMBL/GenBank/DDBJ databases">
        <title>Chromosome-scale assembly of Riccia fluitans.</title>
        <authorList>
            <person name="Paukszto L."/>
            <person name="Sawicki J."/>
            <person name="Karawczyk K."/>
            <person name="Piernik-Szablinska J."/>
            <person name="Szczecinska M."/>
            <person name="Mazdziarz M."/>
        </authorList>
    </citation>
    <scope>NUCLEOTIDE SEQUENCE [LARGE SCALE GENOMIC DNA]</scope>
    <source>
        <strain evidence="2">Rf_01</strain>
        <tissue evidence="2">Aerial parts of the thallus</tissue>
    </source>
</reference>
<comment type="caution">
    <text evidence="2">The sequence shown here is derived from an EMBL/GenBank/DDBJ whole genome shotgun (WGS) entry which is preliminary data.</text>
</comment>
<feature type="compositionally biased region" description="Polar residues" evidence="1">
    <location>
        <begin position="28"/>
        <end position="37"/>
    </location>
</feature>
<sequence length="107" mass="12511">MWNCLPLRNDTEDKDDSEGKKALVKEQQPPQLLQSKMSSANNFSDQGEFCVTENDDKTAVLAKMVRWQWHQGATLCFRYMMEYLGQIIVTYIHGVEEKLDKLESHYH</sequence>